<accession>A0A1U7LI36</accession>
<name>A0A1U7LI36_NEOID</name>
<protein>
    <submittedName>
        <fullName evidence="1">UPF0656 protein</fullName>
    </submittedName>
</protein>
<dbReference type="Proteomes" id="UP000186594">
    <property type="component" value="Unassembled WGS sequence"/>
</dbReference>
<dbReference type="AlphaFoldDB" id="A0A1U7LI36"/>
<keyword evidence="2" id="KW-1185">Reference proteome</keyword>
<dbReference type="EMBL" id="LXFE01003781">
    <property type="protein sequence ID" value="OLL22191.1"/>
    <property type="molecule type" value="Genomic_DNA"/>
</dbReference>
<gene>
    <name evidence="1" type="ORF">NEOLI_001414</name>
</gene>
<dbReference type="SUPFAM" id="SSF48452">
    <property type="entry name" value="TPR-like"/>
    <property type="match status" value="1"/>
</dbReference>
<proteinExistence type="predicted"/>
<sequence length="447" mass="50183">MPPPRSAKIIKQREQSFDDTFSLAVKTEESAEKWVTRDEPKAQRFFIQAIELYQKCCKLLPLDFDSLYNLARAHFGLSQLKLNSPEEQSGILESAIYLHRAAIKLQEHTDAVFNLAGCLSSLAEAVEECGDFSRSRALLLESISLLEKCLFMQEKEINSRSITADQSEDDVQIAGDHDGGDEKMELEQTATIIEPITSDALLDTILALVESRCRLLTLNHRTNRLDSQDLQYPDLTLLNKVEILSQETSRTDEYHLARAELLSYRTLLQLYSQQGTLEVVDQAIKLFDLPHNSVPAQCNKADFLVDLSNYLASNGSPAKSWTYLAAAATSLKFATASKPTIFALWETSGNVELLRARLAIEASTRNITTLLKNAKVFFQYAIDHCKVERLSTNLKVKLAMILVELADPKSMEILSGFSQNKSLLERIVLDSIQEGLFPADMYNTFMA</sequence>
<dbReference type="OMA" id="RTRIWIS"/>
<dbReference type="Gene3D" id="1.25.40.10">
    <property type="entry name" value="Tetratricopeptide repeat domain"/>
    <property type="match status" value="1"/>
</dbReference>
<reference evidence="1 2" key="1">
    <citation type="submission" date="2016-04" db="EMBL/GenBank/DDBJ databases">
        <title>Evolutionary innovation and constraint leading to complex multicellularity in the Ascomycota.</title>
        <authorList>
            <person name="Cisse O."/>
            <person name="Nguyen A."/>
            <person name="Hewitt D.A."/>
            <person name="Jedd G."/>
            <person name="Stajich J.E."/>
        </authorList>
    </citation>
    <scope>NUCLEOTIDE SEQUENCE [LARGE SCALE GENOMIC DNA]</scope>
    <source>
        <strain evidence="1 2">DAH-3</strain>
    </source>
</reference>
<dbReference type="OrthoDB" id="5328412at2759"/>
<evidence type="ECO:0000313" key="2">
    <source>
        <dbReference type="Proteomes" id="UP000186594"/>
    </source>
</evidence>
<dbReference type="InterPro" id="IPR011990">
    <property type="entry name" value="TPR-like_helical_dom_sf"/>
</dbReference>
<organism evidence="1 2">
    <name type="scientific">Neolecta irregularis (strain DAH-3)</name>
    <dbReference type="NCBI Taxonomy" id="1198029"/>
    <lineage>
        <taxon>Eukaryota</taxon>
        <taxon>Fungi</taxon>
        <taxon>Dikarya</taxon>
        <taxon>Ascomycota</taxon>
        <taxon>Taphrinomycotina</taxon>
        <taxon>Neolectales</taxon>
        <taxon>Neolectaceae</taxon>
        <taxon>Neolecta</taxon>
    </lineage>
</organism>
<comment type="caution">
    <text evidence="1">The sequence shown here is derived from an EMBL/GenBank/DDBJ whole genome shotgun (WGS) entry which is preliminary data.</text>
</comment>
<evidence type="ECO:0000313" key="1">
    <source>
        <dbReference type="EMBL" id="OLL22191.1"/>
    </source>
</evidence>